<gene>
    <name evidence="9" type="ORF">CLODIP_2_CD04615</name>
</gene>
<dbReference type="Gene3D" id="6.10.140.2220">
    <property type="match status" value="1"/>
</dbReference>
<dbReference type="InterPro" id="IPR052097">
    <property type="entry name" value="SET-MYND_domain_protein"/>
</dbReference>
<dbReference type="EMBL" id="CADEPI010000061">
    <property type="protein sequence ID" value="CAB3371414.1"/>
    <property type="molecule type" value="Genomic_DNA"/>
</dbReference>
<proteinExistence type="predicted"/>
<evidence type="ECO:0000256" key="1">
    <source>
        <dbReference type="ARBA" id="ARBA00022603"/>
    </source>
</evidence>
<keyword evidence="2" id="KW-0808">Transferase</keyword>
<evidence type="ECO:0000259" key="8">
    <source>
        <dbReference type="PROSITE" id="PS50865"/>
    </source>
</evidence>
<dbReference type="Proteomes" id="UP000494165">
    <property type="component" value="Unassembled WGS sequence"/>
</dbReference>
<feature type="domain" description="MYND-type" evidence="8">
    <location>
        <begin position="156"/>
        <end position="195"/>
    </location>
</feature>
<keyword evidence="5 7" id="KW-0863">Zinc-finger</keyword>
<dbReference type="GO" id="GO:0008168">
    <property type="term" value="F:methyltransferase activity"/>
    <property type="evidence" value="ECO:0007669"/>
    <property type="project" value="UniProtKB-KW"/>
</dbReference>
<dbReference type="PANTHER" id="PTHR46165">
    <property type="entry name" value="SET AND MYND DOMAIN-CONTAINING PROTEIN 4"/>
    <property type="match status" value="1"/>
</dbReference>
<dbReference type="GO" id="GO:0032259">
    <property type="term" value="P:methylation"/>
    <property type="evidence" value="ECO:0007669"/>
    <property type="project" value="UniProtKB-KW"/>
</dbReference>
<dbReference type="GO" id="GO:0042826">
    <property type="term" value="F:histone deacetylase binding"/>
    <property type="evidence" value="ECO:0007669"/>
    <property type="project" value="TreeGrafter"/>
</dbReference>
<dbReference type="OrthoDB" id="7770870at2759"/>
<dbReference type="Gene3D" id="1.10.220.160">
    <property type="match status" value="1"/>
</dbReference>
<comment type="caution">
    <text evidence="9">The sequence shown here is derived from an EMBL/GenBank/DDBJ whole genome shotgun (WGS) entry which is preliminary data.</text>
</comment>
<accession>A0A8S1CRG0</accession>
<keyword evidence="6" id="KW-0862">Zinc</keyword>
<keyword evidence="1" id="KW-0489">Methyltransferase</keyword>
<dbReference type="PANTHER" id="PTHR46165:SF2">
    <property type="entry name" value="SET AND MYND DOMAIN-CONTAINING PROTEIN 4"/>
    <property type="match status" value="1"/>
</dbReference>
<dbReference type="GO" id="GO:0005634">
    <property type="term" value="C:nucleus"/>
    <property type="evidence" value="ECO:0007669"/>
    <property type="project" value="TreeGrafter"/>
</dbReference>
<dbReference type="InterPro" id="IPR046341">
    <property type="entry name" value="SET_dom_sf"/>
</dbReference>
<evidence type="ECO:0000256" key="2">
    <source>
        <dbReference type="ARBA" id="ARBA00022679"/>
    </source>
</evidence>
<reference evidence="9 10" key="1">
    <citation type="submission" date="2020-04" db="EMBL/GenBank/DDBJ databases">
        <authorList>
            <person name="Alioto T."/>
            <person name="Alioto T."/>
            <person name="Gomez Garrido J."/>
        </authorList>
    </citation>
    <scope>NUCLEOTIDE SEQUENCE [LARGE SCALE GENOMIC DNA]</scope>
</reference>
<sequence length="363" mass="40533">MRKIASNKSSIRSARLLKKSEESLKEYKYHLTLKTLNQALAFAKEKEIIKKIESQRQLVLATSGLNSEINLKTGDSWDYTERKEWNNCFKWTSEIPKLLIGKNREIGAFSAAVELQYNEEFGRHLIALQPIPPGCVIGVELPFANVLHSSCKYTHCSQCLAKAHFLIPCQNCTQAMYCSESCRVAAWSEHHAVECQIAGQLQTAGLSPVDVLAVRVLSLSKPDEILRCQAGGKRNSRCAGFSSTGRFESDSLYAFMHIHCNPQGWTFEETLRQLVTALLILRVYGLDKHPQSIQLAVFVLRNLQSIPHNSHEIAERCNCNGGKLSDHGIALGVPRLEYPAEFLAQLQALGANDSMSPHARRLG</sequence>
<evidence type="ECO:0000256" key="7">
    <source>
        <dbReference type="PROSITE-ProRule" id="PRU00134"/>
    </source>
</evidence>
<evidence type="ECO:0000313" key="10">
    <source>
        <dbReference type="Proteomes" id="UP000494165"/>
    </source>
</evidence>
<organism evidence="9 10">
    <name type="scientific">Cloeon dipterum</name>
    <dbReference type="NCBI Taxonomy" id="197152"/>
    <lineage>
        <taxon>Eukaryota</taxon>
        <taxon>Metazoa</taxon>
        <taxon>Ecdysozoa</taxon>
        <taxon>Arthropoda</taxon>
        <taxon>Hexapoda</taxon>
        <taxon>Insecta</taxon>
        <taxon>Pterygota</taxon>
        <taxon>Palaeoptera</taxon>
        <taxon>Ephemeroptera</taxon>
        <taxon>Pisciforma</taxon>
        <taxon>Baetidae</taxon>
        <taxon>Cloeon</taxon>
    </lineage>
</organism>
<evidence type="ECO:0000256" key="3">
    <source>
        <dbReference type="ARBA" id="ARBA00022691"/>
    </source>
</evidence>
<dbReference type="GO" id="GO:0008270">
    <property type="term" value="F:zinc ion binding"/>
    <property type="evidence" value="ECO:0007669"/>
    <property type="project" value="UniProtKB-KW"/>
</dbReference>
<dbReference type="SUPFAM" id="SSF144232">
    <property type="entry name" value="HIT/MYND zinc finger-like"/>
    <property type="match status" value="1"/>
</dbReference>
<dbReference type="Gene3D" id="2.170.270.10">
    <property type="entry name" value="SET domain"/>
    <property type="match status" value="1"/>
</dbReference>
<protein>
    <recommendedName>
        <fullName evidence="8">MYND-type domain-containing protein</fullName>
    </recommendedName>
</protein>
<dbReference type="InterPro" id="IPR002893">
    <property type="entry name" value="Znf_MYND"/>
</dbReference>
<name>A0A8S1CRG0_9INSE</name>
<dbReference type="AlphaFoldDB" id="A0A8S1CRG0"/>
<dbReference type="PROSITE" id="PS50865">
    <property type="entry name" value="ZF_MYND_2"/>
    <property type="match status" value="1"/>
</dbReference>
<dbReference type="Pfam" id="PF01753">
    <property type="entry name" value="zf-MYND"/>
    <property type="match status" value="1"/>
</dbReference>
<evidence type="ECO:0000256" key="5">
    <source>
        <dbReference type="ARBA" id="ARBA00022771"/>
    </source>
</evidence>
<keyword evidence="10" id="KW-1185">Reference proteome</keyword>
<keyword evidence="3" id="KW-0949">S-adenosyl-L-methionine</keyword>
<evidence type="ECO:0000256" key="4">
    <source>
        <dbReference type="ARBA" id="ARBA00022723"/>
    </source>
</evidence>
<keyword evidence="4" id="KW-0479">Metal-binding</keyword>
<evidence type="ECO:0000313" key="9">
    <source>
        <dbReference type="EMBL" id="CAB3371414.1"/>
    </source>
</evidence>
<dbReference type="GO" id="GO:0005737">
    <property type="term" value="C:cytoplasm"/>
    <property type="evidence" value="ECO:0007669"/>
    <property type="project" value="TreeGrafter"/>
</dbReference>
<evidence type="ECO:0000256" key="6">
    <source>
        <dbReference type="ARBA" id="ARBA00022833"/>
    </source>
</evidence>